<dbReference type="GO" id="GO:0047444">
    <property type="term" value="F:N-acylneuraminate-9-phosphate synthase activity"/>
    <property type="evidence" value="ECO:0007669"/>
    <property type="project" value="TreeGrafter"/>
</dbReference>
<dbReference type="STRING" id="568069.A0A1J1J3F4"/>
<dbReference type="GO" id="GO:0016051">
    <property type="term" value="P:carbohydrate biosynthetic process"/>
    <property type="evidence" value="ECO:0007669"/>
    <property type="project" value="InterPro"/>
</dbReference>
<dbReference type="InterPro" id="IPR051690">
    <property type="entry name" value="PseI-like"/>
</dbReference>
<dbReference type="SUPFAM" id="SSF51569">
    <property type="entry name" value="Aldolase"/>
    <property type="match status" value="1"/>
</dbReference>
<proteinExistence type="predicted"/>
<dbReference type="InterPro" id="IPR013132">
    <property type="entry name" value="PseI/NeuA/B-like_N"/>
</dbReference>
<dbReference type="PANTHER" id="PTHR42966:SF1">
    <property type="entry name" value="SIALIC ACID SYNTHASE"/>
    <property type="match status" value="1"/>
</dbReference>
<dbReference type="InterPro" id="IPR013785">
    <property type="entry name" value="Aldolase_TIM"/>
</dbReference>
<feature type="domain" description="AFP-like" evidence="1">
    <location>
        <begin position="315"/>
        <end position="374"/>
    </location>
</feature>
<dbReference type="InterPro" id="IPR036732">
    <property type="entry name" value="AFP_Neu5c_C_sf"/>
</dbReference>
<organism evidence="2 3">
    <name type="scientific">Clunio marinus</name>
    <dbReference type="NCBI Taxonomy" id="568069"/>
    <lineage>
        <taxon>Eukaryota</taxon>
        <taxon>Metazoa</taxon>
        <taxon>Ecdysozoa</taxon>
        <taxon>Arthropoda</taxon>
        <taxon>Hexapoda</taxon>
        <taxon>Insecta</taxon>
        <taxon>Pterygota</taxon>
        <taxon>Neoptera</taxon>
        <taxon>Endopterygota</taxon>
        <taxon>Diptera</taxon>
        <taxon>Nematocera</taxon>
        <taxon>Chironomoidea</taxon>
        <taxon>Chironomidae</taxon>
        <taxon>Clunio</taxon>
    </lineage>
</organism>
<dbReference type="Pfam" id="PF03102">
    <property type="entry name" value="NeuB"/>
    <property type="match status" value="1"/>
</dbReference>
<dbReference type="PROSITE" id="PS50844">
    <property type="entry name" value="AFP_LIKE"/>
    <property type="match status" value="1"/>
</dbReference>
<dbReference type="OrthoDB" id="9928645at2759"/>
<dbReference type="Gene3D" id="3.90.1210.10">
    <property type="entry name" value="Antifreeze-like/N-acetylneuraminic acid synthase C-terminal domain"/>
    <property type="match status" value="1"/>
</dbReference>
<dbReference type="InterPro" id="IPR006190">
    <property type="entry name" value="SAF_AFP_Neu5Ac"/>
</dbReference>
<evidence type="ECO:0000259" key="1">
    <source>
        <dbReference type="PROSITE" id="PS50844"/>
    </source>
</evidence>
<dbReference type="InterPro" id="IPR057736">
    <property type="entry name" value="SAF_PseI/NeuA/NeuB"/>
</dbReference>
<evidence type="ECO:0000313" key="3">
    <source>
        <dbReference type="Proteomes" id="UP000183832"/>
    </source>
</evidence>
<dbReference type="Proteomes" id="UP000183832">
    <property type="component" value="Unassembled WGS sequence"/>
</dbReference>
<dbReference type="AlphaFoldDB" id="A0A1J1J3F4"/>
<dbReference type="Pfam" id="PF08666">
    <property type="entry name" value="SAF"/>
    <property type="match status" value="1"/>
</dbReference>
<protein>
    <submittedName>
        <fullName evidence="2">CLUMA_CG019554, isoform A</fullName>
    </submittedName>
</protein>
<dbReference type="InterPro" id="IPR013974">
    <property type="entry name" value="SAF"/>
</dbReference>
<name>A0A1J1J3F4_9DIPT</name>
<dbReference type="SUPFAM" id="SSF51269">
    <property type="entry name" value="AFP III-like domain"/>
    <property type="match status" value="1"/>
</dbReference>
<sequence>MKLKSLQSVFVIAEIGQNHQGNIEVAKDMILEASRAGVDCVKFQKSCLEEKFTKKALARAYNSPNSFGSTYGEHKRFLEFSIEQLKELKDYAESCGLIFSSSAMDKVSFDELKQLDLQFIKIGSGDTNNIPFMRYIAQQNVPLIVSTGMQNESTVRKVVKIFEDANTDIALLHCVSSYPTQVEDTQLSHISRYRKLFSNIPIGYSGHEIGWECSCLAVLMGAKVLERHFTLDKNQKGSDHIVSLDPRDIASLVEKVRLIEKNVQLPVMPDDLLDVVTKLNLFENPQGFIGRACGPVGRKSIFPCELMCKHKLGKSLVYSRDLRKGQRLEELDLSVKVSEPNGIPAELFDDAVGKEVKRDVCYDDPVMESDIGQFETTHGDL</sequence>
<gene>
    <name evidence="2" type="primary">putative Sialic acid synthase</name>
    <name evidence="2" type="ORF">CLUMA_CG019554</name>
</gene>
<reference evidence="2 3" key="1">
    <citation type="submission" date="2015-04" db="EMBL/GenBank/DDBJ databases">
        <authorList>
            <person name="Syromyatnikov M.Y."/>
            <person name="Popov V.N."/>
        </authorList>
    </citation>
    <scope>NUCLEOTIDE SEQUENCE [LARGE SCALE GENOMIC DNA]</scope>
</reference>
<keyword evidence="3" id="KW-1185">Reference proteome</keyword>
<dbReference type="PANTHER" id="PTHR42966">
    <property type="entry name" value="N-ACETYLNEURAMINATE SYNTHASE"/>
    <property type="match status" value="1"/>
</dbReference>
<dbReference type="CDD" id="cd11615">
    <property type="entry name" value="SAF_NeuB_like"/>
    <property type="match status" value="1"/>
</dbReference>
<dbReference type="EMBL" id="CVRI01000067">
    <property type="protein sequence ID" value="CRL06466.1"/>
    <property type="molecule type" value="Genomic_DNA"/>
</dbReference>
<evidence type="ECO:0000313" key="2">
    <source>
        <dbReference type="EMBL" id="CRL06466.1"/>
    </source>
</evidence>
<dbReference type="SMART" id="SM00858">
    <property type="entry name" value="SAF"/>
    <property type="match status" value="1"/>
</dbReference>
<accession>A0A1J1J3F4</accession>
<dbReference type="Gene3D" id="3.20.20.70">
    <property type="entry name" value="Aldolase class I"/>
    <property type="match status" value="1"/>
</dbReference>